<dbReference type="Gene3D" id="3.30.2310.20">
    <property type="entry name" value="RelE-like"/>
    <property type="match status" value="1"/>
</dbReference>
<evidence type="ECO:0000313" key="1">
    <source>
        <dbReference type="EMBL" id="UUX51165.1"/>
    </source>
</evidence>
<dbReference type="EMBL" id="CP102480">
    <property type="protein sequence ID" value="UUX51165.1"/>
    <property type="molecule type" value="Genomic_DNA"/>
</dbReference>
<name>A0A9J7B0E9_9PROT</name>
<organism evidence="1 2">
    <name type="scientific">Nisaea acidiphila</name>
    <dbReference type="NCBI Taxonomy" id="1862145"/>
    <lineage>
        <taxon>Bacteria</taxon>
        <taxon>Pseudomonadati</taxon>
        <taxon>Pseudomonadota</taxon>
        <taxon>Alphaproteobacteria</taxon>
        <taxon>Rhodospirillales</taxon>
        <taxon>Thalassobaculaceae</taxon>
        <taxon>Nisaea</taxon>
    </lineage>
</organism>
<dbReference type="InterPro" id="IPR035093">
    <property type="entry name" value="RelE/ParE_toxin_dom_sf"/>
</dbReference>
<gene>
    <name evidence="1" type="ORF">NUH88_05605</name>
</gene>
<dbReference type="InterPro" id="IPR007711">
    <property type="entry name" value="HigB-1"/>
</dbReference>
<sequence length="93" mass="10312">MIKSISHKGLRQFAATGKGGKLPVQGAAQNRLVQMLQTLNAASQPEDMNLPGFHFHALTGDRKGTYSVRVTANWRLTFEWNSGATNVKLEDYH</sequence>
<dbReference type="KEGG" id="naci:NUH88_05605"/>
<accession>A0A9J7B0E9</accession>
<protein>
    <submittedName>
        <fullName evidence="1">Type II toxin-antitoxin system RelE/ParE family toxin</fullName>
    </submittedName>
</protein>
<dbReference type="Proteomes" id="UP001060336">
    <property type="component" value="Chromosome"/>
</dbReference>
<dbReference type="SUPFAM" id="SSF143011">
    <property type="entry name" value="RelE-like"/>
    <property type="match status" value="1"/>
</dbReference>
<reference evidence="1" key="1">
    <citation type="submission" date="2022-08" db="EMBL/GenBank/DDBJ databases">
        <title>Nisaea acidiphila sp. nov., isolated from a marine algal debris and emended description of the genus Nisaea Urios et al. 2008.</title>
        <authorList>
            <person name="Kwon K."/>
        </authorList>
    </citation>
    <scope>NUCLEOTIDE SEQUENCE</scope>
    <source>
        <strain evidence="1">MEBiC11861</strain>
    </source>
</reference>
<dbReference type="PANTHER" id="PTHR40266">
    <property type="entry name" value="TOXIN HIGB-1"/>
    <property type="match status" value="1"/>
</dbReference>
<dbReference type="PANTHER" id="PTHR40266:SF2">
    <property type="entry name" value="TOXIN HIGB-1"/>
    <property type="match status" value="1"/>
</dbReference>
<proteinExistence type="predicted"/>
<dbReference type="AlphaFoldDB" id="A0A9J7B0E9"/>
<dbReference type="RefSeq" id="WP_257770491.1">
    <property type="nucleotide sequence ID" value="NZ_CP102480.1"/>
</dbReference>
<keyword evidence="2" id="KW-1185">Reference proteome</keyword>
<dbReference type="Pfam" id="PF05015">
    <property type="entry name" value="HigB-like_toxin"/>
    <property type="match status" value="1"/>
</dbReference>
<evidence type="ECO:0000313" key="2">
    <source>
        <dbReference type="Proteomes" id="UP001060336"/>
    </source>
</evidence>